<organism evidence="3 4">
    <name type="scientific">Zasmidium cellare ATCC 36951</name>
    <dbReference type="NCBI Taxonomy" id="1080233"/>
    <lineage>
        <taxon>Eukaryota</taxon>
        <taxon>Fungi</taxon>
        <taxon>Dikarya</taxon>
        <taxon>Ascomycota</taxon>
        <taxon>Pezizomycotina</taxon>
        <taxon>Dothideomycetes</taxon>
        <taxon>Dothideomycetidae</taxon>
        <taxon>Mycosphaerellales</taxon>
        <taxon>Mycosphaerellaceae</taxon>
        <taxon>Zasmidium</taxon>
    </lineage>
</organism>
<keyword evidence="2" id="KW-0560">Oxidoreductase</keyword>
<accession>A0A6A6CX11</accession>
<dbReference type="InterPro" id="IPR002347">
    <property type="entry name" value="SDR_fam"/>
</dbReference>
<dbReference type="RefSeq" id="XP_033672152.1">
    <property type="nucleotide sequence ID" value="XM_033815681.1"/>
</dbReference>
<dbReference type="PANTHER" id="PTHR24320:SF274">
    <property type="entry name" value="CHAIN DEHYDROGENASE, PUTATIVE (AFU_ORTHOLOGUE AFUA_4G00440)-RELATED"/>
    <property type="match status" value="1"/>
</dbReference>
<dbReference type="GO" id="GO:0016491">
    <property type="term" value="F:oxidoreductase activity"/>
    <property type="evidence" value="ECO:0007669"/>
    <property type="project" value="UniProtKB-KW"/>
</dbReference>
<gene>
    <name evidence="3" type="ORF">M409DRAFT_63617</name>
</gene>
<evidence type="ECO:0000256" key="1">
    <source>
        <dbReference type="ARBA" id="ARBA00006484"/>
    </source>
</evidence>
<comment type="similarity">
    <text evidence="1">Belongs to the short-chain dehydrogenases/reductases (SDR) family.</text>
</comment>
<dbReference type="PANTHER" id="PTHR24320">
    <property type="entry name" value="RETINOL DEHYDROGENASE"/>
    <property type="match status" value="1"/>
</dbReference>
<dbReference type="Gene3D" id="3.40.50.720">
    <property type="entry name" value="NAD(P)-binding Rossmann-like Domain"/>
    <property type="match status" value="1"/>
</dbReference>
<sequence>MAKILITGSSDGIGQAAAQLLITQGHTVYLHARNATRAKEAQAATPGAAGVLTGDLTSLTSTKDLAAQANSHGPWDAVIHNAGLGPSNTLGKTTDGFPSTFQVNSLAPYVLTALMAKPKRLLYLSSSLHSGGSDSLTNLQEEKSSPMSAYSDSKLHDILLANAVARYWPSVQSCSLDPGWIATKMGGSGAPGKTSTPAKAIAEFAVGRSAVFGERTAVYGNPQGARTPHRGALDEGTQDEFVRLCGEFSGVPFPK</sequence>
<dbReference type="AlphaFoldDB" id="A0A6A6CX11"/>
<dbReference type="Proteomes" id="UP000799537">
    <property type="component" value="Unassembled WGS sequence"/>
</dbReference>
<dbReference type="InterPro" id="IPR036291">
    <property type="entry name" value="NAD(P)-bd_dom_sf"/>
</dbReference>
<dbReference type="GeneID" id="54568953"/>
<dbReference type="PRINTS" id="PR00081">
    <property type="entry name" value="GDHRDH"/>
</dbReference>
<evidence type="ECO:0000313" key="3">
    <source>
        <dbReference type="EMBL" id="KAF2171263.1"/>
    </source>
</evidence>
<protein>
    <submittedName>
        <fullName evidence="3">Uncharacterized protein</fullName>
    </submittedName>
</protein>
<dbReference type="SUPFAM" id="SSF51735">
    <property type="entry name" value="NAD(P)-binding Rossmann-fold domains"/>
    <property type="match status" value="1"/>
</dbReference>
<dbReference type="EMBL" id="ML993583">
    <property type="protein sequence ID" value="KAF2171263.1"/>
    <property type="molecule type" value="Genomic_DNA"/>
</dbReference>
<dbReference type="OrthoDB" id="191139at2759"/>
<dbReference type="Pfam" id="PF00106">
    <property type="entry name" value="adh_short"/>
    <property type="match status" value="1"/>
</dbReference>
<name>A0A6A6CX11_ZASCE</name>
<keyword evidence="4" id="KW-1185">Reference proteome</keyword>
<reference evidence="3" key="1">
    <citation type="journal article" date="2020" name="Stud. Mycol.">
        <title>101 Dothideomycetes genomes: a test case for predicting lifestyles and emergence of pathogens.</title>
        <authorList>
            <person name="Haridas S."/>
            <person name="Albert R."/>
            <person name="Binder M."/>
            <person name="Bloem J."/>
            <person name="Labutti K."/>
            <person name="Salamov A."/>
            <person name="Andreopoulos B."/>
            <person name="Baker S."/>
            <person name="Barry K."/>
            <person name="Bills G."/>
            <person name="Bluhm B."/>
            <person name="Cannon C."/>
            <person name="Castanera R."/>
            <person name="Culley D."/>
            <person name="Daum C."/>
            <person name="Ezra D."/>
            <person name="Gonzalez J."/>
            <person name="Henrissat B."/>
            <person name="Kuo A."/>
            <person name="Liang C."/>
            <person name="Lipzen A."/>
            <person name="Lutzoni F."/>
            <person name="Magnuson J."/>
            <person name="Mondo S."/>
            <person name="Nolan M."/>
            <person name="Ohm R."/>
            <person name="Pangilinan J."/>
            <person name="Park H.-J."/>
            <person name="Ramirez L."/>
            <person name="Alfaro M."/>
            <person name="Sun H."/>
            <person name="Tritt A."/>
            <person name="Yoshinaga Y."/>
            <person name="Zwiers L.-H."/>
            <person name="Turgeon B."/>
            <person name="Goodwin S."/>
            <person name="Spatafora J."/>
            <person name="Crous P."/>
            <person name="Grigoriev I."/>
        </authorList>
    </citation>
    <scope>NUCLEOTIDE SEQUENCE</scope>
    <source>
        <strain evidence="3">ATCC 36951</strain>
    </source>
</reference>
<proteinExistence type="inferred from homology"/>
<evidence type="ECO:0000313" key="4">
    <source>
        <dbReference type="Proteomes" id="UP000799537"/>
    </source>
</evidence>
<evidence type="ECO:0000256" key="2">
    <source>
        <dbReference type="ARBA" id="ARBA00023002"/>
    </source>
</evidence>